<protein>
    <recommendedName>
        <fullName evidence="2">Putative zinc-finger domain-containing protein</fullName>
    </recommendedName>
</protein>
<feature type="compositionally biased region" description="Gly residues" evidence="1">
    <location>
        <begin position="468"/>
        <end position="477"/>
    </location>
</feature>
<proteinExistence type="predicted"/>
<feature type="region of interest" description="Disordered" evidence="1">
    <location>
        <begin position="311"/>
        <end position="345"/>
    </location>
</feature>
<gene>
    <name evidence="3" type="ORF">AB1Y20_017477</name>
</gene>
<sequence length="1490" mass="158519">MGDVHPSLLVTLSDDSEDSEVEGKGVVPAPARVKVRPPPANALVPASSREKRDGKGGIADWHRKTIAQARRDGRTASSRGAMVNALKKSAATTNPFPSRRSWVNPATAMLPKATANGAMAKSGPTTTTTAKSPSVKGVLAAARARQPARSLTNAAAAHTSCAQSESHAAIPSTVRSVVRSAPAPHASDGELALEGAPPLLHSQVVSVLRALAGAGLLAGDTPSLTRAAMVLEPLCRPKPTLSLGSPPRIDSPSAATPAEAERAPTAALLPPGETEIPAKITSTLADVEGAPPDEMEANPTIEPAAIALPRETSSPGTLEPMAPDAPSPAPVASPPSPSLTPLVAGAAPPAAAAQATERLMRALVTVDGRAGRPSFFDLQTFLADCASCERLAQWGRAHIAAQQSDAAGAGGARAEGEGGQSAVPGSEKKKKRARKRNRAKAAVGDDALEEGEVVEEGGKRPRPDDGAKGGGAAGETGQGRENAPRVHDGAKGGSAVVEPRKPAVEWWDAVLSESDDDSTEKTSQIPGSGALVDAADAEALRRVADPHYSSPLSILRSYRLSPLYVAPHSRGHNLTSPAARACLDPRQALCRFELRGQCRDKDCVGQHRHSLLLSNEQCLTELCRYMGCEDPPSPQEADDADAEARTRGVARQVAEALRASCAHSRAPSPIYVVAARNLRRLAAGAARPPPPPPPAARRGGAPAQLQLLHAALRLLPQPSLMSADLKRLLAPLLERYRGASAASLEAAAFEGAPAASRPPVHVVPPSIQMAAPRFRGGGEASDAHATTRYFGDAQTVDDEALAHQLATRYPSDAAACWRSVAAWKLGGDARAAGKERRRGALRLLSRLLELRPASSALWALYLSVFGMDNTPADVREMMSTALRHTPNELVLWRKLASLQPTLAQHVAVLLRALKAVSAEAATSHSGSHLVLDTTLVLLRALADARQQAAAEQMAAAALSPSPSNPPPYAKEPLPPLIALLSPPDLVTLWLARVELVSFGRIEARSTGGNWWSLPWHSCSALEERSALLRGLLEEALSKVREAHAAWPLQLNAITFELALGDFKRASARCESFLWATKAAGLRDERLWLLSSRVMNEASLEALEPGELAESTCMEAQLLWQERLAEQVAVSAPSHPTSRFESWYRLLLSSSRLRAEALQIIGLVAHENAPSSQWSAVVLQAVLRWARGDKTNAPASEPSTTIVSFVEVVLCGLIGDAAQWSVEAHRERGFLNLLWISWLQLRGAHPRVVLAFENAISRCTSAALIANQRSAELPLLWLHYLYWAAHSKVDDVGVPLVQLLRRCVEDLCGERCRARHGTGGTDEDELAMVLQLEPARSFFCCQTSRDLPSDFDAMDELWAEASTLAGHLCLRHIRHAQPLKPAKLRLPPTMCLLLAAQAVRLGASKHAHSALSTALSRDASHRDCWTFAIRLHASEGAWESASALAHVAVANHFNCAELWQQWLEIEEMRGNVETALRLRALASAAGVRATG</sequence>
<feature type="compositionally biased region" description="Gly residues" evidence="1">
    <location>
        <begin position="409"/>
        <end position="419"/>
    </location>
</feature>
<dbReference type="PANTHER" id="PTHR21563">
    <property type="entry name" value="ZINC FINGER C3H1 DOMAIN-CONTAINING PROTEIN"/>
    <property type="match status" value="1"/>
</dbReference>
<feature type="compositionally biased region" description="Low complexity" evidence="1">
    <location>
        <begin position="251"/>
        <end position="263"/>
    </location>
</feature>
<feature type="compositionally biased region" description="Basic residues" evidence="1">
    <location>
        <begin position="428"/>
        <end position="439"/>
    </location>
</feature>
<dbReference type="EMBL" id="JBGBPQ010000006">
    <property type="protein sequence ID" value="KAL1522489.1"/>
    <property type="molecule type" value="Genomic_DNA"/>
</dbReference>
<name>A0AB34JPJ0_PRYPA</name>
<dbReference type="Pfam" id="PF10650">
    <property type="entry name" value="zf-C3H1"/>
    <property type="match status" value="1"/>
</dbReference>
<dbReference type="InterPro" id="IPR019607">
    <property type="entry name" value="Putative_zinc-finger_domain"/>
</dbReference>
<feature type="compositionally biased region" description="Pro residues" evidence="1">
    <location>
        <begin position="323"/>
        <end position="338"/>
    </location>
</feature>
<dbReference type="InterPro" id="IPR039278">
    <property type="entry name" value="Red1"/>
</dbReference>
<feature type="region of interest" description="Disordered" evidence="1">
    <location>
        <begin position="409"/>
        <end position="497"/>
    </location>
</feature>
<feature type="domain" description="Putative zinc-finger" evidence="2">
    <location>
        <begin position="589"/>
        <end position="607"/>
    </location>
</feature>
<evidence type="ECO:0000256" key="1">
    <source>
        <dbReference type="SAM" id="MobiDB-lite"/>
    </source>
</evidence>
<feature type="compositionally biased region" description="Basic and acidic residues" evidence="1">
    <location>
        <begin position="48"/>
        <end position="59"/>
    </location>
</feature>
<dbReference type="GO" id="GO:0005634">
    <property type="term" value="C:nucleus"/>
    <property type="evidence" value="ECO:0007669"/>
    <property type="project" value="TreeGrafter"/>
</dbReference>
<evidence type="ECO:0000259" key="2">
    <source>
        <dbReference type="Pfam" id="PF10650"/>
    </source>
</evidence>
<feature type="compositionally biased region" description="Acidic residues" evidence="1">
    <location>
        <begin position="446"/>
        <end position="455"/>
    </location>
</feature>
<evidence type="ECO:0000313" key="3">
    <source>
        <dbReference type="EMBL" id="KAL1522489.1"/>
    </source>
</evidence>
<accession>A0AB34JPJ0</accession>
<feature type="region of interest" description="Disordered" evidence="1">
    <location>
        <begin position="238"/>
        <end position="263"/>
    </location>
</feature>
<dbReference type="GO" id="GO:0000178">
    <property type="term" value="C:exosome (RNase complex)"/>
    <property type="evidence" value="ECO:0007669"/>
    <property type="project" value="TreeGrafter"/>
</dbReference>
<feature type="region of interest" description="Disordered" evidence="1">
    <location>
        <begin position="31"/>
        <end position="59"/>
    </location>
</feature>
<keyword evidence="4" id="KW-1185">Reference proteome</keyword>
<evidence type="ECO:0000313" key="4">
    <source>
        <dbReference type="Proteomes" id="UP001515480"/>
    </source>
</evidence>
<feature type="compositionally biased region" description="Basic and acidic residues" evidence="1">
    <location>
        <begin position="456"/>
        <end position="467"/>
    </location>
</feature>
<dbReference type="PANTHER" id="PTHR21563:SF3">
    <property type="entry name" value="ZINC FINGER C3H1 DOMAIN-CONTAINING PROTEIN"/>
    <property type="match status" value="1"/>
</dbReference>
<comment type="caution">
    <text evidence="3">The sequence shown here is derived from an EMBL/GenBank/DDBJ whole genome shotgun (WGS) entry which is preliminary data.</text>
</comment>
<dbReference type="SUPFAM" id="SSF48452">
    <property type="entry name" value="TPR-like"/>
    <property type="match status" value="1"/>
</dbReference>
<organism evidence="3 4">
    <name type="scientific">Prymnesium parvum</name>
    <name type="common">Toxic golden alga</name>
    <dbReference type="NCBI Taxonomy" id="97485"/>
    <lineage>
        <taxon>Eukaryota</taxon>
        <taxon>Haptista</taxon>
        <taxon>Haptophyta</taxon>
        <taxon>Prymnesiophyceae</taxon>
        <taxon>Prymnesiales</taxon>
        <taxon>Prymnesiaceae</taxon>
        <taxon>Prymnesium</taxon>
    </lineage>
</organism>
<dbReference type="Proteomes" id="UP001515480">
    <property type="component" value="Unassembled WGS sequence"/>
</dbReference>
<dbReference type="InterPro" id="IPR011990">
    <property type="entry name" value="TPR-like_helical_dom_sf"/>
</dbReference>
<reference evidence="3 4" key="1">
    <citation type="journal article" date="2024" name="Science">
        <title>Giant polyketide synthase enzymes in the biosynthesis of giant marine polyether toxins.</title>
        <authorList>
            <person name="Fallon T.R."/>
            <person name="Shende V.V."/>
            <person name="Wierzbicki I.H."/>
            <person name="Pendleton A.L."/>
            <person name="Watervoot N.F."/>
            <person name="Auber R.P."/>
            <person name="Gonzalez D.J."/>
            <person name="Wisecaver J.H."/>
            <person name="Moore B.S."/>
        </authorList>
    </citation>
    <scope>NUCLEOTIDE SEQUENCE [LARGE SCALE GENOMIC DNA]</scope>
    <source>
        <strain evidence="3 4">12B1</strain>
    </source>
</reference>